<protein>
    <recommendedName>
        <fullName evidence="3">Retrotransposon gag domain-containing protein</fullName>
    </recommendedName>
</protein>
<name>A0A3N4K7T4_9PEZI</name>
<evidence type="ECO:0000313" key="2">
    <source>
        <dbReference type="Proteomes" id="UP000277580"/>
    </source>
</evidence>
<organism evidence="1 2">
    <name type="scientific">Morchella conica CCBAS932</name>
    <dbReference type="NCBI Taxonomy" id="1392247"/>
    <lineage>
        <taxon>Eukaryota</taxon>
        <taxon>Fungi</taxon>
        <taxon>Dikarya</taxon>
        <taxon>Ascomycota</taxon>
        <taxon>Pezizomycotina</taxon>
        <taxon>Pezizomycetes</taxon>
        <taxon>Pezizales</taxon>
        <taxon>Morchellaceae</taxon>
        <taxon>Morchella</taxon>
    </lineage>
</organism>
<evidence type="ECO:0000313" key="1">
    <source>
        <dbReference type="EMBL" id="RPB06590.1"/>
    </source>
</evidence>
<accession>A0A3N4K7T4</accession>
<dbReference type="AlphaFoldDB" id="A0A3N4K7T4"/>
<dbReference type="Proteomes" id="UP000277580">
    <property type="component" value="Unassembled WGS sequence"/>
</dbReference>
<dbReference type="OrthoDB" id="2432520at2759"/>
<dbReference type="EMBL" id="ML119272">
    <property type="protein sequence ID" value="RPB06590.1"/>
    <property type="molecule type" value="Genomic_DNA"/>
</dbReference>
<gene>
    <name evidence="1" type="ORF">P167DRAFT_580318</name>
</gene>
<keyword evidence="2" id="KW-1185">Reference proteome</keyword>
<sequence>MSQQCWNGSVTTAHRQPVALKQGKGEFATYCSQFFRIVAYLNYNEGVKIDALADGLSEGLKNAMTYRTDRLNMVEAYATMLMTIDKQIRGRKAERAIHNTMGQFIAPAATAHLSHTAGYLAPIDFSTFQAHPTQQPATEQRYTFVNGQRKIISKLNKLCKVSPVSPEN</sequence>
<dbReference type="InParanoid" id="A0A3N4K7T4"/>
<evidence type="ECO:0008006" key="3">
    <source>
        <dbReference type="Google" id="ProtNLM"/>
    </source>
</evidence>
<proteinExistence type="predicted"/>
<reference evidence="1 2" key="1">
    <citation type="journal article" date="2018" name="Nat. Ecol. Evol.">
        <title>Pezizomycetes genomes reveal the molecular basis of ectomycorrhizal truffle lifestyle.</title>
        <authorList>
            <person name="Murat C."/>
            <person name="Payen T."/>
            <person name="Noel B."/>
            <person name="Kuo A."/>
            <person name="Morin E."/>
            <person name="Chen J."/>
            <person name="Kohler A."/>
            <person name="Krizsan K."/>
            <person name="Balestrini R."/>
            <person name="Da Silva C."/>
            <person name="Montanini B."/>
            <person name="Hainaut M."/>
            <person name="Levati E."/>
            <person name="Barry K.W."/>
            <person name="Belfiori B."/>
            <person name="Cichocki N."/>
            <person name="Clum A."/>
            <person name="Dockter R.B."/>
            <person name="Fauchery L."/>
            <person name="Guy J."/>
            <person name="Iotti M."/>
            <person name="Le Tacon F."/>
            <person name="Lindquist E.A."/>
            <person name="Lipzen A."/>
            <person name="Malagnac F."/>
            <person name="Mello A."/>
            <person name="Molinier V."/>
            <person name="Miyauchi S."/>
            <person name="Poulain J."/>
            <person name="Riccioni C."/>
            <person name="Rubini A."/>
            <person name="Sitrit Y."/>
            <person name="Splivallo R."/>
            <person name="Traeger S."/>
            <person name="Wang M."/>
            <person name="Zifcakova L."/>
            <person name="Wipf D."/>
            <person name="Zambonelli A."/>
            <person name="Paolocci F."/>
            <person name="Nowrousian M."/>
            <person name="Ottonello S."/>
            <person name="Baldrian P."/>
            <person name="Spatafora J.W."/>
            <person name="Henrissat B."/>
            <person name="Nagy L.G."/>
            <person name="Aury J.M."/>
            <person name="Wincker P."/>
            <person name="Grigoriev I.V."/>
            <person name="Bonfante P."/>
            <person name="Martin F.M."/>
        </authorList>
    </citation>
    <scope>NUCLEOTIDE SEQUENCE [LARGE SCALE GENOMIC DNA]</scope>
    <source>
        <strain evidence="1 2">CCBAS932</strain>
    </source>
</reference>